<dbReference type="InterPro" id="IPR001300">
    <property type="entry name" value="Peptidase_C2_calpain_cat"/>
</dbReference>
<evidence type="ECO:0000256" key="1">
    <source>
        <dbReference type="PROSITE-ProRule" id="PRU00239"/>
    </source>
</evidence>
<keyword evidence="4" id="KW-1185">Reference proteome</keyword>
<dbReference type="PATRIC" id="fig|1354251.4.peg.458"/>
<dbReference type="Gene3D" id="3.90.70.10">
    <property type="entry name" value="Cysteine proteinases"/>
    <property type="match status" value="1"/>
</dbReference>
<keyword evidence="1" id="KW-0788">Thiol protease</keyword>
<feature type="domain" description="Calpain catalytic" evidence="2">
    <location>
        <begin position="1204"/>
        <end position="1418"/>
    </location>
</feature>
<comment type="caution">
    <text evidence="3">The sequence shown here is derived from an EMBL/GenBank/DDBJ whole genome shotgun (WGS) entry which is preliminary data.</text>
</comment>
<dbReference type="SUPFAM" id="SSF54001">
    <property type="entry name" value="Cysteine proteinases"/>
    <property type="match status" value="1"/>
</dbReference>
<dbReference type="GO" id="GO:0006508">
    <property type="term" value="P:proteolysis"/>
    <property type="evidence" value="ECO:0007669"/>
    <property type="project" value="UniProtKB-KW"/>
</dbReference>
<dbReference type="SMART" id="SM00230">
    <property type="entry name" value="CysPc"/>
    <property type="match status" value="1"/>
</dbReference>
<dbReference type="EMBL" id="LXER01000006">
    <property type="protein sequence ID" value="OAT33906.1"/>
    <property type="molecule type" value="Genomic_DNA"/>
</dbReference>
<dbReference type="Pfam" id="PF00648">
    <property type="entry name" value="Peptidase_C2"/>
    <property type="match status" value="1"/>
</dbReference>
<dbReference type="InterPro" id="IPR032675">
    <property type="entry name" value="LRR_dom_sf"/>
</dbReference>
<sequence>MPDSIQNIPSMPDLNSIGSWSKSDYEKLTADFVSKMTPDQIHSMNHTSWMPDAAAAGFTAEMVASINISMYWFTPGWVNHLSTEALRGLTQKQMNELTSDTLIGLDTAHLEAFTPDQVANIHANFYWFSGEWLNSLSIPALQAITATQLNQLTSGNLIKLDSAHAAALTATQVASWSTTYYWFSSAFLNNLNTQAFQAITAAHLNEITAANFGALDKTQIANISVENLCGLNNSHLSALSADQVSAISHLDALSGAQFGLLNISGLSVSTLKNLTENEYSALTAIQLDKLSGEQFAVLNLSGLSTSAIGSMSLAVYQKLNPEQIATLSSEQIHAMAHTSWMSDDTGRSFTAEQVRSINIGMNWFSAGWLNNLSLETLQAMTPVQAGQISTTTLAALDSEHLHAFTAEQIGSMNNFGGLSSAQFGLLDLSGMTTSVIGNLSRTEYDGLTANQITGLSTEQIQAIKHVDWLPVGVISEFTAVQTAALGNKLAQLTAEQVVAMNSLQELSSAQFGLLNISGLPVSVIANLTSTEYAGLSAKQISALSAEQINALQHVDLLSVAAVSGFTAAQMPALSDSVLSHLSADQVAAITHLSALNSQQFGLLNISHLSESAINGLSKTEYEGLTALQVSSLSPAQIKAMYHPSWMSDATASAFTPEQVQNINIGMNWFSAGWLNNLSLETLQAMTPVQAGQISSATLAALDNEHLHSLSAEQIGGMNNFGGLSSAQFGLLDISRMQTSVISKFSDTEYKGLTANQIATLSADQINAMSHAAWMTDDAASGFTPDQIKNCTQNFYWFSPGWFNNLTTEAFHAIKPEQMGQVYLDAFNGLDAERRAQLTADQVGGIIYNFYFFSSDWFNSLSPAAMKGITADQFTHIQTDNFKHWDNDHLAALTAAQVAVAPHLNALTSDQFGHLDISQLSVTSIETLSKTEYQGLTAQQIASLSAEQIQALQHLSWISAAATQGFTASQMQAFGNDLSGFSATFLNNLSLDAMSALTPSQLKTLTPVAFIGLEYRHFLALNNFSDLIDMVSSFTSDQLLTLSPMLSIEQQGLLSQGQQALINKSVDTGFSLVDGVHDPILKTSMHNAVTNDSSLFSFTTIESVLKDLASQLTGDLSASQYNDIKNYVQQVGNVCGTDSAVYSLLSGLMGTNGASVYWSATGDGERIGSLSEGSSATQFNQLISTWFDGANDPKSSSSDHVDGRPLFAKGGPSINDITQGYIGDCSLLSALQAVVETAPDFIKSMIVQNPNDTYSVRFFNKGVPQWVTVDGNAYSSGTNSATSSWAAIVERANVDFEATYLNEVNAYSSLPGGYDKLGEITGDTYTTFRAVYTTEEKWNTTDFDLLKTAVLNGQPVQLSSWDSSVNADTGQTNLVGGHAFAIIGFDDLTNDFILTNPWGAFRTDGVQGTFEASMDQMWQKGNYNTGIAIVNSTGASDAAGQLVHAMAAMNTSPSAALTTAALPVNVNNGTLAASHA</sequence>
<evidence type="ECO:0000313" key="4">
    <source>
        <dbReference type="Proteomes" id="UP000078410"/>
    </source>
</evidence>
<dbReference type="RefSeq" id="WP_157093317.1">
    <property type="nucleotide sequence ID" value="NZ_LXER01000006.1"/>
</dbReference>
<keyword evidence="1" id="KW-0378">Hydrolase</keyword>
<feature type="active site" evidence="1">
    <location>
        <position position="1224"/>
    </location>
</feature>
<evidence type="ECO:0000259" key="2">
    <source>
        <dbReference type="PROSITE" id="PS50203"/>
    </source>
</evidence>
<dbReference type="GO" id="GO:0004198">
    <property type="term" value="F:calcium-dependent cysteine-type endopeptidase activity"/>
    <property type="evidence" value="ECO:0007669"/>
    <property type="project" value="InterPro"/>
</dbReference>
<keyword evidence="1" id="KW-0645">Protease</keyword>
<dbReference type="Gene3D" id="3.80.10.10">
    <property type="entry name" value="Ribonuclease Inhibitor"/>
    <property type="match status" value="2"/>
</dbReference>
<reference evidence="3 4" key="1">
    <citation type="submission" date="2016-04" db="EMBL/GenBank/DDBJ databases">
        <title>ATOL: Assembling a taxonomically balanced genome-scale reconstruction of the evolutionary history of the Enterobacteriaceae.</title>
        <authorList>
            <person name="Plunkett G.III."/>
            <person name="Neeno-Eckwall E.C."/>
            <person name="Glasner J.D."/>
            <person name="Perna N.T."/>
        </authorList>
    </citation>
    <scope>NUCLEOTIDE SEQUENCE [LARGE SCALE GENOMIC DNA]</scope>
    <source>
        <strain evidence="3 4">ATCC 51605</strain>
    </source>
</reference>
<dbReference type="OrthoDB" id="6617717at2"/>
<name>A0A1B7IVI6_9ENTR</name>
<gene>
    <name evidence="3" type="ORF">M975_0441</name>
</gene>
<feature type="active site" evidence="1">
    <location>
        <position position="1377"/>
    </location>
</feature>
<dbReference type="Proteomes" id="UP000078410">
    <property type="component" value="Unassembled WGS sequence"/>
</dbReference>
<organism evidence="3 4">
    <name type="scientific">Buttiauxella brennerae ATCC 51605</name>
    <dbReference type="NCBI Taxonomy" id="1354251"/>
    <lineage>
        <taxon>Bacteria</taxon>
        <taxon>Pseudomonadati</taxon>
        <taxon>Pseudomonadota</taxon>
        <taxon>Gammaproteobacteria</taxon>
        <taxon>Enterobacterales</taxon>
        <taxon>Enterobacteriaceae</taxon>
        <taxon>Buttiauxella</taxon>
    </lineage>
</organism>
<feature type="active site" evidence="1">
    <location>
        <position position="1395"/>
    </location>
</feature>
<evidence type="ECO:0000313" key="3">
    <source>
        <dbReference type="EMBL" id="OAT33906.1"/>
    </source>
</evidence>
<dbReference type="PROSITE" id="PS50203">
    <property type="entry name" value="CALPAIN_CAT"/>
    <property type="match status" value="1"/>
</dbReference>
<proteinExistence type="predicted"/>
<protein>
    <recommendedName>
        <fullName evidence="2">Calpain catalytic domain-containing protein</fullName>
    </recommendedName>
</protein>
<accession>A0A1B7IVI6</accession>
<dbReference type="InterPro" id="IPR038765">
    <property type="entry name" value="Papain-like_cys_pep_sf"/>
</dbReference>